<comment type="caution">
    <text evidence="1">The sequence shown here is derived from an EMBL/GenBank/DDBJ whole genome shotgun (WGS) entry which is preliminary data.</text>
</comment>
<dbReference type="EMBL" id="JBDNCH010000001">
    <property type="protein sequence ID" value="MEN9059695.1"/>
    <property type="molecule type" value="Genomic_DNA"/>
</dbReference>
<reference evidence="1 2" key="1">
    <citation type="submission" date="2024-05" db="EMBL/GenBank/DDBJ databases">
        <title>Genome sequence of Ponticoccus litoralis KCCM 90028.</title>
        <authorList>
            <person name="Kim J.M."/>
            <person name="Lee J.K."/>
            <person name="Choi B.J."/>
            <person name="Bayburt H."/>
            <person name="Baek J.H."/>
            <person name="Jeon C.O."/>
        </authorList>
    </citation>
    <scope>NUCLEOTIDE SEQUENCE [LARGE SCALE GENOMIC DNA]</scope>
    <source>
        <strain evidence="1 2">KCCM 90028</strain>
    </source>
</reference>
<dbReference type="SUPFAM" id="SSF47226">
    <property type="entry name" value="Histidine-containing phosphotransfer domain, HPT domain"/>
    <property type="match status" value="1"/>
</dbReference>
<name>A0AAW9SHU3_9RHOB</name>
<evidence type="ECO:0008006" key="3">
    <source>
        <dbReference type="Google" id="ProtNLM"/>
    </source>
</evidence>
<dbReference type="InterPro" id="IPR036641">
    <property type="entry name" value="HPT_dom_sf"/>
</dbReference>
<dbReference type="RefSeq" id="WP_347164842.1">
    <property type="nucleotide sequence ID" value="NZ_JBDNCH010000001.1"/>
</dbReference>
<evidence type="ECO:0000313" key="1">
    <source>
        <dbReference type="EMBL" id="MEN9059695.1"/>
    </source>
</evidence>
<dbReference type="AlphaFoldDB" id="A0AAW9SHU3"/>
<gene>
    <name evidence="1" type="ORF">ABFB10_00245</name>
</gene>
<organism evidence="1 2">
    <name type="scientific">Ponticoccus litoralis</name>
    <dbReference type="NCBI Taxonomy" id="422297"/>
    <lineage>
        <taxon>Bacteria</taxon>
        <taxon>Pseudomonadati</taxon>
        <taxon>Pseudomonadota</taxon>
        <taxon>Alphaproteobacteria</taxon>
        <taxon>Rhodobacterales</taxon>
        <taxon>Roseobacteraceae</taxon>
        <taxon>Ponticoccus</taxon>
    </lineage>
</organism>
<keyword evidence="2" id="KW-1185">Reference proteome</keyword>
<protein>
    <recommendedName>
        <fullName evidence="3">Hpt domain-containing protein</fullName>
    </recommendedName>
</protein>
<proteinExistence type="predicted"/>
<sequence length="83" mass="8531">MARYQSEVDALLALDLAATPFDNLAEQAHRVAGSAAAFGQTGLRAALVTVEMAAESGDAEAVALAMEEARAARDTDPDPTLGD</sequence>
<dbReference type="GO" id="GO:0000160">
    <property type="term" value="P:phosphorelay signal transduction system"/>
    <property type="evidence" value="ECO:0007669"/>
    <property type="project" value="InterPro"/>
</dbReference>
<dbReference type="Proteomes" id="UP001428774">
    <property type="component" value="Unassembled WGS sequence"/>
</dbReference>
<evidence type="ECO:0000313" key="2">
    <source>
        <dbReference type="Proteomes" id="UP001428774"/>
    </source>
</evidence>
<dbReference type="Gene3D" id="1.20.120.160">
    <property type="entry name" value="HPT domain"/>
    <property type="match status" value="1"/>
</dbReference>
<accession>A0AAW9SHU3</accession>